<evidence type="ECO:0000256" key="2">
    <source>
        <dbReference type="ARBA" id="ARBA00008685"/>
    </source>
</evidence>
<evidence type="ECO:0000256" key="8">
    <source>
        <dbReference type="ARBA" id="ARBA00023180"/>
    </source>
</evidence>
<dbReference type="GO" id="GO:0050906">
    <property type="term" value="P:detection of stimulus involved in sensory perception"/>
    <property type="evidence" value="ECO:0007669"/>
    <property type="project" value="UniProtKB-ARBA"/>
</dbReference>
<evidence type="ECO:0000256" key="4">
    <source>
        <dbReference type="ARBA" id="ARBA00022692"/>
    </source>
</evidence>
<name>A0A8J2W567_9CRUS</name>
<comment type="caution">
    <text evidence="11">The sequence shown here is derived from an EMBL/GenBank/DDBJ whole genome shotgun (WGS) entry which is preliminary data.</text>
</comment>
<comment type="subcellular location">
    <subcellularLocation>
        <location evidence="1">Cell membrane</location>
        <topology evidence="1">Multi-pass membrane protein</topology>
    </subcellularLocation>
</comment>
<dbReference type="Gene3D" id="3.40.190.10">
    <property type="entry name" value="Periplasmic binding protein-like II"/>
    <property type="match status" value="2"/>
</dbReference>
<reference evidence="11" key="1">
    <citation type="submission" date="2021-11" db="EMBL/GenBank/DDBJ databases">
        <authorList>
            <person name="Schell T."/>
        </authorList>
    </citation>
    <scope>NUCLEOTIDE SEQUENCE</scope>
    <source>
        <strain evidence="11">M5</strain>
    </source>
</reference>
<feature type="transmembrane region" description="Helical" evidence="9">
    <location>
        <begin position="93"/>
        <end position="115"/>
    </location>
</feature>
<evidence type="ECO:0000256" key="6">
    <source>
        <dbReference type="ARBA" id="ARBA00023136"/>
    </source>
</evidence>
<evidence type="ECO:0000313" key="12">
    <source>
        <dbReference type="Proteomes" id="UP000789390"/>
    </source>
</evidence>
<dbReference type="Proteomes" id="UP000789390">
    <property type="component" value="Unassembled WGS sequence"/>
</dbReference>
<keyword evidence="5 9" id="KW-1133">Transmembrane helix</keyword>
<dbReference type="PANTHER" id="PTHR42643:SF24">
    <property type="entry name" value="IONOTROPIC RECEPTOR 60A"/>
    <property type="match status" value="1"/>
</dbReference>
<gene>
    <name evidence="11" type="ORF">DGAL_LOCUS8782</name>
</gene>
<dbReference type="InterPro" id="IPR052192">
    <property type="entry name" value="Insect_Ionotropic_Sensory_Rcpt"/>
</dbReference>
<feature type="domain" description="Ionotropic glutamate receptor C-terminal" evidence="10">
    <location>
        <begin position="124"/>
        <end position="346"/>
    </location>
</feature>
<evidence type="ECO:0000256" key="3">
    <source>
        <dbReference type="ARBA" id="ARBA00022475"/>
    </source>
</evidence>
<keyword evidence="6 9" id="KW-0472">Membrane</keyword>
<feature type="transmembrane region" description="Helical" evidence="9">
    <location>
        <begin position="136"/>
        <end position="154"/>
    </location>
</feature>
<keyword evidence="4 9" id="KW-0812">Transmembrane</keyword>
<keyword evidence="7" id="KW-0675">Receptor</keyword>
<dbReference type="GO" id="GO:0005886">
    <property type="term" value="C:plasma membrane"/>
    <property type="evidence" value="ECO:0007669"/>
    <property type="project" value="UniProtKB-SubCell"/>
</dbReference>
<accession>A0A8J2W567</accession>
<keyword evidence="3" id="KW-1003">Cell membrane</keyword>
<protein>
    <recommendedName>
        <fullName evidence="10">Ionotropic glutamate receptor C-terminal domain-containing protein</fullName>
    </recommendedName>
</protein>
<feature type="transmembrane region" description="Helical" evidence="9">
    <location>
        <begin position="336"/>
        <end position="356"/>
    </location>
</feature>
<evidence type="ECO:0000313" key="11">
    <source>
        <dbReference type="EMBL" id="CAH0105717.1"/>
    </source>
</evidence>
<evidence type="ECO:0000256" key="1">
    <source>
        <dbReference type="ARBA" id="ARBA00004651"/>
    </source>
</evidence>
<keyword evidence="8" id="KW-0325">Glycoprotein</keyword>
<dbReference type="Pfam" id="PF00060">
    <property type="entry name" value="Lig_chan"/>
    <property type="match status" value="1"/>
</dbReference>
<evidence type="ECO:0000259" key="10">
    <source>
        <dbReference type="Pfam" id="PF00060"/>
    </source>
</evidence>
<dbReference type="SUPFAM" id="SSF53850">
    <property type="entry name" value="Periplasmic binding protein-like II"/>
    <property type="match status" value="1"/>
</dbReference>
<organism evidence="11 12">
    <name type="scientific">Daphnia galeata</name>
    <dbReference type="NCBI Taxonomy" id="27404"/>
    <lineage>
        <taxon>Eukaryota</taxon>
        <taxon>Metazoa</taxon>
        <taxon>Ecdysozoa</taxon>
        <taxon>Arthropoda</taxon>
        <taxon>Crustacea</taxon>
        <taxon>Branchiopoda</taxon>
        <taxon>Diplostraca</taxon>
        <taxon>Cladocera</taxon>
        <taxon>Anomopoda</taxon>
        <taxon>Daphniidae</taxon>
        <taxon>Daphnia</taxon>
    </lineage>
</organism>
<dbReference type="OrthoDB" id="6342774at2759"/>
<dbReference type="AlphaFoldDB" id="A0A8J2W567"/>
<keyword evidence="12" id="KW-1185">Reference proteome</keyword>
<dbReference type="PANTHER" id="PTHR42643">
    <property type="entry name" value="IONOTROPIC RECEPTOR 20A-RELATED"/>
    <property type="match status" value="1"/>
</dbReference>
<dbReference type="GO" id="GO:0015276">
    <property type="term" value="F:ligand-gated monoatomic ion channel activity"/>
    <property type="evidence" value="ECO:0007669"/>
    <property type="project" value="InterPro"/>
</dbReference>
<sequence length="371" mass="41511">MLSSQMKFTYEVVPPPDILSPGYLQKNGSWTGTAGQLQRREVDMCATTSASLSSKFDIQDISYPVVFADASILIPFPTEKTIYVDASAFQYKAWIAIGIFSVLMVLAAWIIHRITKSSSDMNCQNTATLRNRSTPLRLVCVVAFFGIFIIMNYFTASYTSDLSIPNFKMPISSIEDLANNEDLNPLILKGSSTDEYISTSMNPTMKKVNERLKNPPERRILNAFTVKDISTVVKDNSALIVIKATAESLIHQSYKINNECRVTLAKKTFFSRPQIFTYPKNSPIAKSIDYNLMILQQAGLMQYAEKRSAPPDNRCSLSESKKMAANKTVPLKLKDLAGVFIILVLGSVFSFVIFLFECILKKIKTNCFIVV</sequence>
<evidence type="ECO:0000256" key="9">
    <source>
        <dbReference type="SAM" id="Phobius"/>
    </source>
</evidence>
<evidence type="ECO:0000256" key="7">
    <source>
        <dbReference type="ARBA" id="ARBA00023170"/>
    </source>
</evidence>
<proteinExistence type="inferred from homology"/>
<comment type="similarity">
    <text evidence="2">Belongs to the glutamate-gated ion channel (TC 1.A.10.1) family.</text>
</comment>
<evidence type="ECO:0000256" key="5">
    <source>
        <dbReference type="ARBA" id="ARBA00022989"/>
    </source>
</evidence>
<dbReference type="InterPro" id="IPR001320">
    <property type="entry name" value="Iontro_rcpt_C"/>
</dbReference>
<dbReference type="EMBL" id="CAKKLH010000197">
    <property type="protein sequence ID" value="CAH0105717.1"/>
    <property type="molecule type" value="Genomic_DNA"/>
</dbReference>